<dbReference type="Proteomes" id="UP000265520">
    <property type="component" value="Unassembled WGS sequence"/>
</dbReference>
<dbReference type="CDD" id="cd00303">
    <property type="entry name" value="retropepsin_like"/>
    <property type="match status" value="1"/>
</dbReference>
<feature type="non-terminal residue" evidence="1">
    <location>
        <position position="65"/>
    </location>
</feature>
<dbReference type="Gene3D" id="2.40.70.10">
    <property type="entry name" value="Acid Proteases"/>
    <property type="match status" value="1"/>
</dbReference>
<name>A0A392UUU1_9FABA</name>
<dbReference type="InterPro" id="IPR021109">
    <property type="entry name" value="Peptidase_aspartic_dom_sf"/>
</dbReference>
<dbReference type="PANTHER" id="PTHR33240">
    <property type="entry name" value="OS08G0508500 PROTEIN"/>
    <property type="match status" value="1"/>
</dbReference>
<evidence type="ECO:0000313" key="2">
    <source>
        <dbReference type="Proteomes" id="UP000265520"/>
    </source>
</evidence>
<gene>
    <name evidence="1" type="ORF">A2U01_0100153</name>
</gene>
<dbReference type="AlphaFoldDB" id="A0A392UUU1"/>
<reference evidence="1 2" key="1">
    <citation type="journal article" date="2018" name="Front. Plant Sci.">
        <title>Red Clover (Trifolium pratense) and Zigzag Clover (T. medium) - A Picture of Genomic Similarities and Differences.</title>
        <authorList>
            <person name="Dluhosova J."/>
            <person name="Istvanek J."/>
            <person name="Nedelnik J."/>
            <person name="Repkova J."/>
        </authorList>
    </citation>
    <scope>NUCLEOTIDE SEQUENCE [LARGE SCALE GENOMIC DNA]</scope>
    <source>
        <strain evidence="2">cv. 10/8</strain>
        <tissue evidence="1">Leaf</tissue>
    </source>
</reference>
<comment type="caution">
    <text evidence="1">The sequence shown here is derived from an EMBL/GenBank/DDBJ whole genome shotgun (WGS) entry which is preliminary data.</text>
</comment>
<sequence length="65" mass="7078">MRPNGLVVKAFDGSRKTVIGEINLPITIGACEFQITFQVMKVNANYSCLLGRPWIHEAGAVTSTL</sequence>
<organism evidence="1 2">
    <name type="scientific">Trifolium medium</name>
    <dbReference type="NCBI Taxonomy" id="97028"/>
    <lineage>
        <taxon>Eukaryota</taxon>
        <taxon>Viridiplantae</taxon>
        <taxon>Streptophyta</taxon>
        <taxon>Embryophyta</taxon>
        <taxon>Tracheophyta</taxon>
        <taxon>Spermatophyta</taxon>
        <taxon>Magnoliopsida</taxon>
        <taxon>eudicotyledons</taxon>
        <taxon>Gunneridae</taxon>
        <taxon>Pentapetalae</taxon>
        <taxon>rosids</taxon>
        <taxon>fabids</taxon>
        <taxon>Fabales</taxon>
        <taxon>Fabaceae</taxon>
        <taxon>Papilionoideae</taxon>
        <taxon>50 kb inversion clade</taxon>
        <taxon>NPAAA clade</taxon>
        <taxon>Hologalegina</taxon>
        <taxon>IRL clade</taxon>
        <taxon>Trifolieae</taxon>
        <taxon>Trifolium</taxon>
    </lineage>
</organism>
<dbReference type="PANTHER" id="PTHR33240:SF15">
    <property type="entry name" value="GAG-PRO-LIKE PROTEIN"/>
    <property type="match status" value="1"/>
</dbReference>
<proteinExistence type="predicted"/>
<keyword evidence="2" id="KW-1185">Reference proteome</keyword>
<dbReference type="EMBL" id="LXQA010960989">
    <property type="protein sequence ID" value="MCI78882.1"/>
    <property type="molecule type" value="Genomic_DNA"/>
</dbReference>
<evidence type="ECO:0000313" key="1">
    <source>
        <dbReference type="EMBL" id="MCI78882.1"/>
    </source>
</evidence>
<protein>
    <submittedName>
        <fullName evidence="1">Uncharacterized protein</fullName>
    </submittedName>
</protein>
<accession>A0A392UUU1</accession>